<sequence length="122" mass="13749">MNDYGRERHSGSLAALTYRFLLHSCRASSQPPLCCIVMAVAAVERFEIVYQPEKAASFTITLNCEHISRLWHASKLQESKDDWSADVVIGNSRIQKSLYVKITLPIGPHLIEMSVEKFGALR</sequence>
<evidence type="ECO:0000313" key="2">
    <source>
        <dbReference type="WBParaSite" id="PEQ_0000142801-mRNA-1"/>
    </source>
</evidence>
<proteinExistence type="predicted"/>
<name>A0A914R586_PAREQ</name>
<organism evidence="1 2">
    <name type="scientific">Parascaris equorum</name>
    <name type="common">Equine roundworm</name>
    <dbReference type="NCBI Taxonomy" id="6256"/>
    <lineage>
        <taxon>Eukaryota</taxon>
        <taxon>Metazoa</taxon>
        <taxon>Ecdysozoa</taxon>
        <taxon>Nematoda</taxon>
        <taxon>Chromadorea</taxon>
        <taxon>Rhabditida</taxon>
        <taxon>Spirurina</taxon>
        <taxon>Ascaridomorpha</taxon>
        <taxon>Ascaridoidea</taxon>
        <taxon>Ascarididae</taxon>
        <taxon>Parascaris</taxon>
    </lineage>
</organism>
<keyword evidence="1" id="KW-1185">Reference proteome</keyword>
<evidence type="ECO:0000313" key="1">
    <source>
        <dbReference type="Proteomes" id="UP000887564"/>
    </source>
</evidence>
<protein>
    <submittedName>
        <fullName evidence="2">Galectin</fullName>
    </submittedName>
</protein>
<dbReference type="Proteomes" id="UP000887564">
    <property type="component" value="Unplaced"/>
</dbReference>
<dbReference type="WBParaSite" id="PEQ_0000142801-mRNA-1">
    <property type="protein sequence ID" value="PEQ_0000142801-mRNA-1"/>
    <property type="gene ID" value="PEQ_0000142801"/>
</dbReference>
<dbReference type="AlphaFoldDB" id="A0A914R586"/>
<reference evidence="2" key="1">
    <citation type="submission" date="2022-11" db="UniProtKB">
        <authorList>
            <consortium name="WormBaseParasite"/>
        </authorList>
    </citation>
    <scope>IDENTIFICATION</scope>
</reference>
<accession>A0A914R586</accession>